<comment type="similarity">
    <text evidence="1">Belongs to the bacterial ribosomal protein bL34 family.</text>
</comment>
<evidence type="ECO:0000256" key="1">
    <source>
        <dbReference type="ARBA" id="ARBA00010111"/>
    </source>
</evidence>
<keyword evidence="3" id="KW-0687">Ribonucleoprotein</keyword>
<dbReference type="GO" id="GO:0006412">
    <property type="term" value="P:translation"/>
    <property type="evidence" value="ECO:0007669"/>
    <property type="project" value="InterPro"/>
</dbReference>
<reference evidence="4" key="1">
    <citation type="journal article" date="2016" name="BMC Biol.">
        <title>Parallel evolution of highly conserved plastid genome architecture in red seaweeds and seed plants.</title>
        <authorList>
            <person name="Lee J."/>
            <person name="Cho C.H."/>
            <person name="Park S.I."/>
            <person name="Choi J.W."/>
            <person name="Song H.S."/>
            <person name="West J.A."/>
            <person name="Bhattacharya D."/>
            <person name="Yoon H.S."/>
        </authorList>
    </citation>
    <scope>NUCLEOTIDE SEQUENCE</scope>
</reference>
<dbReference type="InterPro" id="IPR000271">
    <property type="entry name" value="Ribosomal_bL34"/>
</dbReference>
<dbReference type="HAMAP" id="MF_00391">
    <property type="entry name" value="Ribosomal_bL34"/>
    <property type="match status" value="1"/>
</dbReference>
<accession>A0A1C9CG68</accession>
<evidence type="ECO:0000256" key="3">
    <source>
        <dbReference type="ARBA" id="ARBA00023274"/>
    </source>
</evidence>
<evidence type="ECO:0000256" key="2">
    <source>
        <dbReference type="ARBA" id="ARBA00022980"/>
    </source>
</evidence>
<dbReference type="EMBL" id="KX284724">
    <property type="protein sequence ID" value="AOM67362.1"/>
    <property type="molecule type" value="Genomic_DNA"/>
</dbReference>
<dbReference type="GO" id="GO:0005840">
    <property type="term" value="C:ribosome"/>
    <property type="evidence" value="ECO:0007669"/>
    <property type="project" value="UniProtKB-KW"/>
</dbReference>
<dbReference type="GeneID" id="29070026"/>
<organism evidence="4">
    <name type="scientific">Hildenbrandia rubra</name>
    <dbReference type="NCBI Taxonomy" id="31481"/>
    <lineage>
        <taxon>Eukaryota</taxon>
        <taxon>Rhodophyta</taxon>
        <taxon>Florideophyceae</taxon>
        <taxon>Hildenbrandiophycidae</taxon>
        <taxon>Hildenbrandiales</taxon>
        <taxon>Hildenbrandiaceae</taxon>
        <taxon>Hildenbrandia</taxon>
    </lineage>
</organism>
<dbReference type="AlphaFoldDB" id="A0A1C9CG68"/>
<dbReference type="NCBIfam" id="TIGR01030">
    <property type="entry name" value="rpmH_bact"/>
    <property type="match status" value="1"/>
</dbReference>
<gene>
    <name evidence="4" type="primary">rpl34</name>
    <name evidence="4" type="ORF">Hrub_118</name>
</gene>
<dbReference type="Gene3D" id="1.10.287.3980">
    <property type="match status" value="1"/>
</dbReference>
<dbReference type="GO" id="GO:0003735">
    <property type="term" value="F:structural constituent of ribosome"/>
    <property type="evidence" value="ECO:0007669"/>
    <property type="project" value="InterPro"/>
</dbReference>
<evidence type="ECO:0000313" key="4">
    <source>
        <dbReference type="EMBL" id="AOM67362.1"/>
    </source>
</evidence>
<sequence length="46" mass="5435">MAKQTLQGTRKKKISHVGFLVRMKTTSGQRIIRRRKRKGRKRITVV</sequence>
<name>A0A1C9CG68_9FLOR</name>
<keyword evidence="2 4" id="KW-0689">Ribosomal protein</keyword>
<dbReference type="RefSeq" id="YP_009294120.1">
    <property type="nucleotide sequence ID" value="NC_031146.1"/>
</dbReference>
<dbReference type="GO" id="GO:1990904">
    <property type="term" value="C:ribonucleoprotein complex"/>
    <property type="evidence" value="ECO:0007669"/>
    <property type="project" value="UniProtKB-KW"/>
</dbReference>
<geneLocation type="plastid" evidence="4"/>
<protein>
    <submittedName>
        <fullName evidence="4">Ribosomal protein L34</fullName>
    </submittedName>
</protein>
<proteinExistence type="inferred from homology"/>
<keyword evidence="4" id="KW-0934">Plastid</keyword>
<dbReference type="Pfam" id="PF00468">
    <property type="entry name" value="Ribosomal_L34"/>
    <property type="match status" value="1"/>
</dbReference>